<gene>
    <name evidence="1" type="ORF">AbraCBS73388_005177</name>
</gene>
<accession>A0A9W6DTY7</accession>
<protein>
    <submittedName>
        <fullName evidence="1">Uncharacterized protein</fullName>
    </submittedName>
</protein>
<proteinExistence type="predicted"/>
<sequence length="127" mass="14909">MNGHQPHSLYSIEEEITPQDHQLLLHGATSSKIERLPSRLQQSKTPPRSLKKQVEDLAYEVSYLKAELSWHNETKGALLQFQEQMYEMFHRMEDALIEVNTRLREAEHRYLGLWGLDTCTNEQESMI</sequence>
<dbReference type="Proteomes" id="UP001143548">
    <property type="component" value="Unassembled WGS sequence"/>
</dbReference>
<reference evidence="1" key="1">
    <citation type="submission" date="2022-07" db="EMBL/GenBank/DDBJ databases">
        <title>Taxonomy of Aspergillus series Nigri: significant species reduction supported by multi-species coalescent approaches.</title>
        <authorList>
            <person name="Bian C."/>
            <person name="Kusuya Y."/>
            <person name="Sklenar F."/>
            <person name="D'hooge E."/>
            <person name="Yaguchi T."/>
            <person name="Takahashi H."/>
            <person name="Hubka V."/>
        </authorList>
    </citation>
    <scope>NUCLEOTIDE SEQUENCE</scope>
    <source>
        <strain evidence="1">CBS 733.88</strain>
    </source>
</reference>
<dbReference type="EMBL" id="BROQ01000248">
    <property type="protein sequence ID" value="GKZ27650.1"/>
    <property type="molecule type" value="Genomic_DNA"/>
</dbReference>
<evidence type="ECO:0000313" key="2">
    <source>
        <dbReference type="Proteomes" id="UP001143548"/>
    </source>
</evidence>
<comment type="caution">
    <text evidence="1">The sequence shown here is derived from an EMBL/GenBank/DDBJ whole genome shotgun (WGS) entry which is preliminary data.</text>
</comment>
<dbReference type="AlphaFoldDB" id="A0A9W6DTY7"/>
<evidence type="ECO:0000313" key="1">
    <source>
        <dbReference type="EMBL" id="GKZ27650.1"/>
    </source>
</evidence>
<organism evidence="1 2">
    <name type="scientific">Aspergillus brasiliensis</name>
    <dbReference type="NCBI Taxonomy" id="319629"/>
    <lineage>
        <taxon>Eukaryota</taxon>
        <taxon>Fungi</taxon>
        <taxon>Dikarya</taxon>
        <taxon>Ascomycota</taxon>
        <taxon>Pezizomycotina</taxon>
        <taxon>Eurotiomycetes</taxon>
        <taxon>Eurotiomycetidae</taxon>
        <taxon>Eurotiales</taxon>
        <taxon>Aspergillaceae</taxon>
        <taxon>Aspergillus</taxon>
        <taxon>Aspergillus subgen. Circumdati</taxon>
    </lineage>
</organism>
<name>A0A9W6DTY7_9EURO</name>